<dbReference type="Proteomes" id="UP001280121">
    <property type="component" value="Unassembled WGS sequence"/>
</dbReference>
<proteinExistence type="predicted"/>
<name>A0AAD9U375_9ROSI</name>
<dbReference type="Gene3D" id="2.40.50.40">
    <property type="match status" value="1"/>
</dbReference>
<dbReference type="SUPFAM" id="SSF54160">
    <property type="entry name" value="Chromo domain-like"/>
    <property type="match status" value="1"/>
</dbReference>
<dbReference type="EMBL" id="JANJYI010000006">
    <property type="protein sequence ID" value="KAK2646641.1"/>
    <property type="molecule type" value="Genomic_DNA"/>
</dbReference>
<feature type="non-terminal residue" evidence="2">
    <location>
        <position position="61"/>
    </location>
</feature>
<comment type="caution">
    <text evidence="2">The sequence shown here is derived from an EMBL/GenBank/DDBJ whole genome shotgun (WGS) entry which is preliminary data.</text>
</comment>
<organism evidence="2 3">
    <name type="scientific">Dipteronia dyeriana</name>
    <dbReference type="NCBI Taxonomy" id="168575"/>
    <lineage>
        <taxon>Eukaryota</taxon>
        <taxon>Viridiplantae</taxon>
        <taxon>Streptophyta</taxon>
        <taxon>Embryophyta</taxon>
        <taxon>Tracheophyta</taxon>
        <taxon>Spermatophyta</taxon>
        <taxon>Magnoliopsida</taxon>
        <taxon>eudicotyledons</taxon>
        <taxon>Gunneridae</taxon>
        <taxon>Pentapetalae</taxon>
        <taxon>rosids</taxon>
        <taxon>malvids</taxon>
        <taxon>Sapindales</taxon>
        <taxon>Sapindaceae</taxon>
        <taxon>Hippocastanoideae</taxon>
        <taxon>Acereae</taxon>
        <taxon>Dipteronia</taxon>
    </lineage>
</organism>
<evidence type="ECO:0000313" key="3">
    <source>
        <dbReference type="Proteomes" id="UP001280121"/>
    </source>
</evidence>
<feature type="domain" description="Chromo" evidence="1">
    <location>
        <begin position="29"/>
        <end position="60"/>
    </location>
</feature>
<sequence>PYHAYTEDPSRGESKWAPTTVVTVFDEDVECILADRVIRRRGIPNYKEYLVKWKNLPDSKA</sequence>
<dbReference type="InterPro" id="IPR023780">
    <property type="entry name" value="Chromo_domain"/>
</dbReference>
<dbReference type="AlphaFoldDB" id="A0AAD9U375"/>
<dbReference type="InterPro" id="IPR016197">
    <property type="entry name" value="Chromo-like_dom_sf"/>
</dbReference>
<protein>
    <recommendedName>
        <fullName evidence="1">Chromo domain-containing protein</fullName>
    </recommendedName>
</protein>
<reference evidence="2" key="1">
    <citation type="journal article" date="2023" name="Plant J.">
        <title>Genome sequences and population genomics provide insights into the demographic history, inbreeding, and mutation load of two 'living fossil' tree species of Dipteronia.</title>
        <authorList>
            <person name="Feng Y."/>
            <person name="Comes H.P."/>
            <person name="Chen J."/>
            <person name="Zhu S."/>
            <person name="Lu R."/>
            <person name="Zhang X."/>
            <person name="Li P."/>
            <person name="Qiu J."/>
            <person name="Olsen K.M."/>
            <person name="Qiu Y."/>
        </authorList>
    </citation>
    <scope>NUCLEOTIDE SEQUENCE</scope>
    <source>
        <strain evidence="2">KIB01</strain>
    </source>
</reference>
<dbReference type="Pfam" id="PF00385">
    <property type="entry name" value="Chromo"/>
    <property type="match status" value="1"/>
</dbReference>
<evidence type="ECO:0000313" key="2">
    <source>
        <dbReference type="EMBL" id="KAK2646641.1"/>
    </source>
</evidence>
<dbReference type="CDD" id="cd00024">
    <property type="entry name" value="CD_CSD"/>
    <property type="match status" value="1"/>
</dbReference>
<feature type="non-terminal residue" evidence="2">
    <location>
        <position position="1"/>
    </location>
</feature>
<accession>A0AAD9U375</accession>
<evidence type="ECO:0000259" key="1">
    <source>
        <dbReference type="Pfam" id="PF00385"/>
    </source>
</evidence>
<keyword evidence="3" id="KW-1185">Reference proteome</keyword>
<gene>
    <name evidence="2" type="ORF">Ddye_021836</name>
</gene>